<evidence type="ECO:0000313" key="4">
    <source>
        <dbReference type="Proteomes" id="UP000694390"/>
    </source>
</evidence>
<feature type="domain" description="Collagenase NC10/endostatin" evidence="2">
    <location>
        <begin position="109"/>
        <end position="281"/>
    </location>
</feature>
<accession>A0A8C4Y5L2</accession>
<keyword evidence="4" id="KW-1185">Reference proteome</keyword>
<dbReference type="InterPro" id="IPR016187">
    <property type="entry name" value="CTDL_fold"/>
</dbReference>
<evidence type="ECO:0000256" key="1">
    <source>
        <dbReference type="SAM" id="SignalP"/>
    </source>
</evidence>
<proteinExistence type="predicted"/>
<dbReference type="InterPro" id="IPR016186">
    <property type="entry name" value="C-type_lectin-like/link_sf"/>
</dbReference>
<evidence type="ECO:0000259" key="2">
    <source>
        <dbReference type="Pfam" id="PF06482"/>
    </source>
</evidence>
<dbReference type="OrthoDB" id="10060752at2759"/>
<reference evidence="3" key="1">
    <citation type="submission" date="2019-06" db="EMBL/GenBank/DDBJ databases">
        <title>G10K-VGP Goodes thornscrub tortoise genome, primary haplotype.</title>
        <authorList>
            <person name="Murphy B."/>
            <person name="Edwards T."/>
            <person name="Rhie A."/>
            <person name="Koren S."/>
            <person name="Phillippy A."/>
            <person name="Fedrigo O."/>
            <person name="Haase B."/>
            <person name="Mountcastle J."/>
            <person name="Lewin H."/>
            <person name="Damas J."/>
            <person name="Howe K."/>
            <person name="Formenti G."/>
            <person name="Myers G."/>
            <person name="Durbin R."/>
            <person name="Jarvis E.D."/>
        </authorList>
    </citation>
    <scope>NUCLEOTIDE SEQUENCE [LARGE SCALE GENOMIC DNA]</scope>
</reference>
<name>A0A8C4Y5L2_9SAUR</name>
<dbReference type="Gene3D" id="3.10.100.10">
    <property type="entry name" value="Mannose-Binding Protein A, subunit A"/>
    <property type="match status" value="1"/>
</dbReference>
<dbReference type="Proteomes" id="UP000694390">
    <property type="component" value="Chromosome 23"/>
</dbReference>
<reference evidence="3" key="3">
    <citation type="submission" date="2025-09" db="UniProtKB">
        <authorList>
            <consortium name="Ensembl"/>
        </authorList>
    </citation>
    <scope>IDENTIFICATION</scope>
</reference>
<feature type="signal peptide" evidence="1">
    <location>
        <begin position="1"/>
        <end position="18"/>
    </location>
</feature>
<keyword evidence="1" id="KW-0732">Signal</keyword>
<evidence type="ECO:0000313" key="3">
    <source>
        <dbReference type="Ensembl" id="ENSGEVP00005020450.1"/>
    </source>
</evidence>
<reference evidence="3" key="2">
    <citation type="submission" date="2025-08" db="UniProtKB">
        <authorList>
            <consortium name="Ensembl"/>
        </authorList>
    </citation>
    <scope>IDENTIFICATION</scope>
</reference>
<sequence>MGRRPPCLVLGLSALALGMQKLRHCSDGGGHVAQERPFGGRGAMGHRAQGGMGPWDFIDFKVAKDNSDSLACPARTSLPPWNSRCHGSLDQGSLPPPHLSLFTPLLSQLRLVALNFPLAGDMNGLSGADLQCHRQSQEAQLSSTFRAFLSSPTQNLVSIVRRTDRALPIVNLKGQRLAKTWNSLFGGDGAARFNALRFPIYTFDGRNVLTDPTWHCLLRAHKAIWHGSSLRGHRAPKEDCQGWRASLAEGFASPLTEGKLLAEQRHDCSNSLVVLCVEISFP</sequence>
<dbReference type="InterPro" id="IPR010515">
    <property type="entry name" value="Collagenase_NC10/endostatin"/>
</dbReference>
<dbReference type="SUPFAM" id="SSF56436">
    <property type="entry name" value="C-type lectin-like"/>
    <property type="match status" value="1"/>
</dbReference>
<organism evidence="3 4">
    <name type="scientific">Gopherus evgoodei</name>
    <name type="common">Goodes thornscrub tortoise</name>
    <dbReference type="NCBI Taxonomy" id="1825980"/>
    <lineage>
        <taxon>Eukaryota</taxon>
        <taxon>Metazoa</taxon>
        <taxon>Chordata</taxon>
        <taxon>Craniata</taxon>
        <taxon>Vertebrata</taxon>
        <taxon>Euteleostomi</taxon>
        <taxon>Archelosauria</taxon>
        <taxon>Testudinata</taxon>
        <taxon>Testudines</taxon>
        <taxon>Cryptodira</taxon>
        <taxon>Durocryptodira</taxon>
        <taxon>Testudinoidea</taxon>
        <taxon>Testudinidae</taxon>
        <taxon>Gopherus</taxon>
    </lineage>
</organism>
<dbReference type="AlphaFoldDB" id="A0A8C4Y5L2"/>
<protein>
    <recommendedName>
        <fullName evidence="2">Collagenase NC10/endostatin domain-containing protein</fullName>
    </recommendedName>
</protein>
<feature type="chain" id="PRO_5034452080" description="Collagenase NC10/endostatin domain-containing protein" evidence="1">
    <location>
        <begin position="19"/>
        <end position="282"/>
    </location>
</feature>
<dbReference type="Ensembl" id="ENSGEVT00005021472.1">
    <property type="protein sequence ID" value="ENSGEVP00005020450.1"/>
    <property type="gene ID" value="ENSGEVG00005014498.1"/>
</dbReference>
<dbReference type="GeneTree" id="ENSGT00940000158212"/>
<dbReference type="Pfam" id="PF06482">
    <property type="entry name" value="Endostatin"/>
    <property type="match status" value="1"/>
</dbReference>